<proteinExistence type="predicted"/>
<name>A0A8T3CLS1_9TELE</name>
<evidence type="ECO:0000313" key="3">
    <source>
        <dbReference type="Proteomes" id="UP000829720"/>
    </source>
</evidence>
<feature type="region of interest" description="Disordered" evidence="1">
    <location>
        <begin position="1"/>
        <end position="32"/>
    </location>
</feature>
<organism evidence="2 3">
    <name type="scientific">Albula goreensis</name>
    <dbReference type="NCBI Taxonomy" id="1534307"/>
    <lineage>
        <taxon>Eukaryota</taxon>
        <taxon>Metazoa</taxon>
        <taxon>Chordata</taxon>
        <taxon>Craniata</taxon>
        <taxon>Vertebrata</taxon>
        <taxon>Euteleostomi</taxon>
        <taxon>Actinopterygii</taxon>
        <taxon>Neopterygii</taxon>
        <taxon>Teleostei</taxon>
        <taxon>Albuliformes</taxon>
        <taxon>Albulidae</taxon>
        <taxon>Albula</taxon>
    </lineage>
</organism>
<dbReference type="EMBL" id="JAERUA010000023">
    <property type="protein sequence ID" value="KAI1883705.1"/>
    <property type="molecule type" value="Genomic_DNA"/>
</dbReference>
<evidence type="ECO:0000256" key="1">
    <source>
        <dbReference type="SAM" id="MobiDB-lite"/>
    </source>
</evidence>
<gene>
    <name evidence="2" type="ORF">AGOR_G00234300</name>
</gene>
<dbReference type="AlphaFoldDB" id="A0A8T3CLS1"/>
<feature type="compositionally biased region" description="Basic and acidic residues" evidence="1">
    <location>
        <begin position="1"/>
        <end position="13"/>
    </location>
</feature>
<sequence>MTKRETSNGEETRMSPPNPPKNPTPFTHTPTSLLPPVLRILLVPVYGLQHARPRPPLPGHAHYPMYVKSRKCMTRAQRGRVLRWGMRRAVWPLTPERRAQLHSTGREEAETWK</sequence>
<evidence type="ECO:0000313" key="2">
    <source>
        <dbReference type="EMBL" id="KAI1883705.1"/>
    </source>
</evidence>
<dbReference type="Proteomes" id="UP000829720">
    <property type="component" value="Unassembled WGS sequence"/>
</dbReference>
<protein>
    <submittedName>
        <fullName evidence="2">Uncharacterized protein</fullName>
    </submittedName>
</protein>
<keyword evidence="3" id="KW-1185">Reference proteome</keyword>
<accession>A0A8T3CLS1</accession>
<comment type="caution">
    <text evidence="2">The sequence shown here is derived from an EMBL/GenBank/DDBJ whole genome shotgun (WGS) entry which is preliminary data.</text>
</comment>
<reference evidence="2" key="1">
    <citation type="submission" date="2021-01" db="EMBL/GenBank/DDBJ databases">
        <authorList>
            <person name="Zahm M."/>
            <person name="Roques C."/>
            <person name="Cabau C."/>
            <person name="Klopp C."/>
            <person name="Donnadieu C."/>
            <person name="Jouanno E."/>
            <person name="Lampietro C."/>
            <person name="Louis A."/>
            <person name="Herpin A."/>
            <person name="Echchiki A."/>
            <person name="Berthelot C."/>
            <person name="Parey E."/>
            <person name="Roest-Crollius H."/>
            <person name="Braasch I."/>
            <person name="Postlethwait J."/>
            <person name="Bobe J."/>
            <person name="Montfort J."/>
            <person name="Bouchez O."/>
            <person name="Begum T."/>
            <person name="Mejri S."/>
            <person name="Adams A."/>
            <person name="Chen W.-J."/>
            <person name="Guiguen Y."/>
        </authorList>
    </citation>
    <scope>NUCLEOTIDE SEQUENCE</scope>
    <source>
        <tissue evidence="2">Blood</tissue>
    </source>
</reference>